<name>A0AAW0TZK0_SCYPA</name>
<evidence type="ECO:0000313" key="3">
    <source>
        <dbReference type="EMBL" id="KAK8392055.1"/>
    </source>
</evidence>
<keyword evidence="4" id="KW-1185">Reference proteome</keyword>
<evidence type="ECO:0000256" key="1">
    <source>
        <dbReference type="SAM" id="Coils"/>
    </source>
</evidence>
<comment type="caution">
    <text evidence="3">The sequence shown here is derived from an EMBL/GenBank/DDBJ whole genome shotgun (WGS) entry which is preliminary data.</text>
</comment>
<dbReference type="Proteomes" id="UP001487740">
    <property type="component" value="Unassembled WGS sequence"/>
</dbReference>
<dbReference type="EMBL" id="JARAKH010000023">
    <property type="protein sequence ID" value="KAK8392055.1"/>
    <property type="molecule type" value="Genomic_DNA"/>
</dbReference>
<accession>A0AAW0TZK0</accession>
<evidence type="ECO:0000256" key="2">
    <source>
        <dbReference type="SAM" id="MobiDB-lite"/>
    </source>
</evidence>
<proteinExistence type="predicted"/>
<feature type="region of interest" description="Disordered" evidence="2">
    <location>
        <begin position="1"/>
        <end position="56"/>
    </location>
</feature>
<evidence type="ECO:0008006" key="5">
    <source>
        <dbReference type="Google" id="ProtNLM"/>
    </source>
</evidence>
<gene>
    <name evidence="3" type="ORF">O3P69_017581</name>
</gene>
<feature type="compositionally biased region" description="Low complexity" evidence="2">
    <location>
        <begin position="35"/>
        <end position="50"/>
    </location>
</feature>
<sequence>MERRIDPIASTRPRLRHGLSESDAAAPASYPSLLQQPSPFFAGAQPFPAADNMGEEEEDVNYRFRKVKMFEMAPSDDPEMEERRQRALYAKRNREIKKREVAQLQREKEELHTALQRYQVERTRMVDQSLDQQRKIEELERHLLDAHQQLRDKDEYIQKSKEKMSLLKAHLELIAEGLENNMSRKMLVTLLAQIDQNPHHV</sequence>
<dbReference type="AlphaFoldDB" id="A0AAW0TZK0"/>
<evidence type="ECO:0000313" key="4">
    <source>
        <dbReference type="Proteomes" id="UP001487740"/>
    </source>
</evidence>
<feature type="coiled-coil region" evidence="1">
    <location>
        <begin position="94"/>
        <end position="121"/>
    </location>
</feature>
<reference evidence="3 4" key="1">
    <citation type="submission" date="2023-03" db="EMBL/GenBank/DDBJ databases">
        <title>High-quality genome of Scylla paramamosain provides insights in environmental adaptation.</title>
        <authorList>
            <person name="Zhang L."/>
        </authorList>
    </citation>
    <scope>NUCLEOTIDE SEQUENCE [LARGE SCALE GENOMIC DNA]</scope>
    <source>
        <strain evidence="3">LZ_2023a</strain>
        <tissue evidence="3">Muscle</tissue>
    </source>
</reference>
<protein>
    <recommendedName>
        <fullName evidence="5">BZIP domain-containing protein</fullName>
    </recommendedName>
</protein>
<organism evidence="3 4">
    <name type="scientific">Scylla paramamosain</name>
    <name type="common">Mud crab</name>
    <dbReference type="NCBI Taxonomy" id="85552"/>
    <lineage>
        <taxon>Eukaryota</taxon>
        <taxon>Metazoa</taxon>
        <taxon>Ecdysozoa</taxon>
        <taxon>Arthropoda</taxon>
        <taxon>Crustacea</taxon>
        <taxon>Multicrustacea</taxon>
        <taxon>Malacostraca</taxon>
        <taxon>Eumalacostraca</taxon>
        <taxon>Eucarida</taxon>
        <taxon>Decapoda</taxon>
        <taxon>Pleocyemata</taxon>
        <taxon>Brachyura</taxon>
        <taxon>Eubrachyura</taxon>
        <taxon>Portunoidea</taxon>
        <taxon>Portunidae</taxon>
        <taxon>Portuninae</taxon>
        <taxon>Scylla</taxon>
    </lineage>
</organism>
<keyword evidence="1" id="KW-0175">Coiled coil</keyword>